<sequence>MASSRPGLQGTTCPPSQPNYPPYREPPFEVAIERGKSIAKTIADTKGLPENLLREAEELAEYRLPTETVLRFLGNCGDGKSSTINSVLDEEGIACTAACGSAVTLFSVEYRLRQPQHSSAFTVDCALMFGAELGTYLGRLLEDFRQIDLADPQERTADLEGLEADSLTARQVFEIAFGKMDGFDLAMLEHDDDDKSREIAVALLKSYAARLEFRRR</sequence>
<reference evidence="2 3" key="1">
    <citation type="submission" date="2013-03" db="EMBL/GenBank/DDBJ databases">
        <title>The Genome Sequence of Capronia coronata CBS 617.96.</title>
        <authorList>
            <consortium name="The Broad Institute Genomics Platform"/>
            <person name="Cuomo C."/>
            <person name="de Hoog S."/>
            <person name="Gorbushina A."/>
            <person name="Walker B."/>
            <person name="Young S.K."/>
            <person name="Zeng Q."/>
            <person name="Gargeya S."/>
            <person name="Fitzgerald M."/>
            <person name="Haas B."/>
            <person name="Abouelleil A."/>
            <person name="Allen A.W."/>
            <person name="Alvarado L."/>
            <person name="Arachchi H.M."/>
            <person name="Berlin A.M."/>
            <person name="Chapman S.B."/>
            <person name="Gainer-Dewar J."/>
            <person name="Goldberg J."/>
            <person name="Griggs A."/>
            <person name="Gujja S."/>
            <person name="Hansen M."/>
            <person name="Howarth C."/>
            <person name="Imamovic A."/>
            <person name="Ireland A."/>
            <person name="Larimer J."/>
            <person name="McCowan C."/>
            <person name="Murphy C."/>
            <person name="Pearson M."/>
            <person name="Poon T.W."/>
            <person name="Priest M."/>
            <person name="Roberts A."/>
            <person name="Saif S."/>
            <person name="Shea T."/>
            <person name="Sisk P."/>
            <person name="Sykes S."/>
            <person name="Wortman J."/>
            <person name="Nusbaum C."/>
            <person name="Birren B."/>
        </authorList>
    </citation>
    <scope>NUCLEOTIDE SEQUENCE [LARGE SCALE GENOMIC DNA]</scope>
    <source>
        <strain evidence="2 3">CBS 617.96</strain>
    </source>
</reference>
<dbReference type="Proteomes" id="UP000019484">
    <property type="component" value="Unassembled WGS sequence"/>
</dbReference>
<gene>
    <name evidence="2" type="ORF">A1O1_01288</name>
</gene>
<dbReference type="EMBL" id="AMWN01000001">
    <property type="protein sequence ID" value="EXJ96162.1"/>
    <property type="molecule type" value="Genomic_DNA"/>
</dbReference>
<proteinExistence type="predicted"/>
<protein>
    <submittedName>
        <fullName evidence="2">Uncharacterized protein</fullName>
    </submittedName>
</protein>
<name>W9YTD3_9EURO</name>
<keyword evidence="3" id="KW-1185">Reference proteome</keyword>
<feature type="compositionally biased region" description="Pro residues" evidence="1">
    <location>
        <begin position="15"/>
        <end position="24"/>
    </location>
</feature>
<organism evidence="2 3">
    <name type="scientific">Capronia coronata CBS 617.96</name>
    <dbReference type="NCBI Taxonomy" id="1182541"/>
    <lineage>
        <taxon>Eukaryota</taxon>
        <taxon>Fungi</taxon>
        <taxon>Dikarya</taxon>
        <taxon>Ascomycota</taxon>
        <taxon>Pezizomycotina</taxon>
        <taxon>Eurotiomycetes</taxon>
        <taxon>Chaetothyriomycetidae</taxon>
        <taxon>Chaetothyriales</taxon>
        <taxon>Herpotrichiellaceae</taxon>
        <taxon>Capronia</taxon>
    </lineage>
</organism>
<dbReference type="STRING" id="1182541.W9YTD3"/>
<feature type="region of interest" description="Disordered" evidence="1">
    <location>
        <begin position="1"/>
        <end position="24"/>
    </location>
</feature>
<evidence type="ECO:0000313" key="3">
    <source>
        <dbReference type="Proteomes" id="UP000019484"/>
    </source>
</evidence>
<dbReference type="HOGENOM" id="CLU_1277481_0_0_1"/>
<evidence type="ECO:0000256" key="1">
    <source>
        <dbReference type="SAM" id="MobiDB-lite"/>
    </source>
</evidence>
<evidence type="ECO:0000313" key="2">
    <source>
        <dbReference type="EMBL" id="EXJ96162.1"/>
    </source>
</evidence>
<dbReference type="OrthoDB" id="4121296at2759"/>
<comment type="caution">
    <text evidence="2">The sequence shown here is derived from an EMBL/GenBank/DDBJ whole genome shotgun (WGS) entry which is preliminary data.</text>
</comment>
<dbReference type="eggNOG" id="ENOG502SJYS">
    <property type="taxonomic scope" value="Eukaryota"/>
</dbReference>
<accession>W9YTD3</accession>
<dbReference type="RefSeq" id="XP_007720391.1">
    <property type="nucleotide sequence ID" value="XM_007722201.1"/>
</dbReference>
<dbReference type="GeneID" id="19156190"/>
<dbReference type="AlphaFoldDB" id="W9YTD3"/>